<dbReference type="PANTHER" id="PTHR14130">
    <property type="entry name" value="3BP-1 RELATED RHOGAP"/>
    <property type="match status" value="1"/>
</dbReference>
<feature type="region of interest" description="Disordered" evidence="4">
    <location>
        <begin position="766"/>
        <end position="957"/>
    </location>
</feature>
<dbReference type="Pfam" id="PF00620">
    <property type="entry name" value="RhoGAP"/>
    <property type="match status" value="1"/>
</dbReference>
<evidence type="ECO:0000313" key="8">
    <source>
        <dbReference type="Proteomes" id="UP000245119"/>
    </source>
</evidence>
<evidence type="ECO:0000256" key="2">
    <source>
        <dbReference type="ARBA" id="ARBA00022553"/>
    </source>
</evidence>
<dbReference type="GO" id="GO:0035020">
    <property type="term" value="P:regulation of Rac protein signal transduction"/>
    <property type="evidence" value="ECO:0007669"/>
    <property type="project" value="TreeGrafter"/>
</dbReference>
<dbReference type="AlphaFoldDB" id="A0A2T7PWX3"/>
<feature type="compositionally biased region" description="Polar residues" evidence="4">
    <location>
        <begin position="717"/>
        <end position="726"/>
    </location>
</feature>
<feature type="compositionally biased region" description="Pro residues" evidence="4">
    <location>
        <begin position="989"/>
        <end position="999"/>
    </location>
</feature>
<feature type="coiled-coil region" evidence="3">
    <location>
        <begin position="146"/>
        <end position="212"/>
    </location>
</feature>
<dbReference type="Gene3D" id="1.20.1270.60">
    <property type="entry name" value="Arfaptin homology (AH) domain/BAR domain"/>
    <property type="match status" value="1"/>
</dbReference>
<feature type="region of interest" description="Disordered" evidence="4">
    <location>
        <begin position="555"/>
        <end position="576"/>
    </location>
</feature>
<feature type="region of interest" description="Disordered" evidence="4">
    <location>
        <begin position="717"/>
        <end position="738"/>
    </location>
</feature>
<dbReference type="InterPro" id="IPR004148">
    <property type="entry name" value="BAR_dom"/>
</dbReference>
<dbReference type="InterPro" id="IPR027267">
    <property type="entry name" value="AH/BAR_dom_sf"/>
</dbReference>
<dbReference type="InterPro" id="IPR008936">
    <property type="entry name" value="Rho_GTPase_activation_prot"/>
</dbReference>
<protein>
    <recommendedName>
        <fullName evidence="9">Rho-GAP domain-containing protein</fullName>
    </recommendedName>
</protein>
<dbReference type="Gene3D" id="1.10.555.10">
    <property type="entry name" value="Rho GTPase activation protein"/>
    <property type="match status" value="1"/>
</dbReference>
<evidence type="ECO:0000259" key="6">
    <source>
        <dbReference type="PROSITE" id="PS51021"/>
    </source>
</evidence>
<comment type="caution">
    <text evidence="7">The sequence shown here is derived from an EMBL/GenBank/DDBJ whole genome shotgun (WGS) entry which is preliminary data.</text>
</comment>
<accession>A0A2T7PWX3</accession>
<dbReference type="SUPFAM" id="SSF103657">
    <property type="entry name" value="BAR/IMD domain-like"/>
    <property type="match status" value="1"/>
</dbReference>
<keyword evidence="2" id="KW-0597">Phosphoprotein</keyword>
<feature type="region of interest" description="Disordered" evidence="4">
    <location>
        <begin position="597"/>
        <end position="619"/>
    </location>
</feature>
<feature type="compositionally biased region" description="Low complexity" evidence="4">
    <location>
        <begin position="781"/>
        <end position="804"/>
    </location>
</feature>
<dbReference type="GO" id="GO:0005737">
    <property type="term" value="C:cytoplasm"/>
    <property type="evidence" value="ECO:0007669"/>
    <property type="project" value="InterPro"/>
</dbReference>
<feature type="compositionally biased region" description="Pro residues" evidence="4">
    <location>
        <begin position="814"/>
        <end position="823"/>
    </location>
</feature>
<evidence type="ECO:0000313" key="7">
    <source>
        <dbReference type="EMBL" id="PVD37925.1"/>
    </source>
</evidence>
<dbReference type="SUPFAM" id="SSF48350">
    <property type="entry name" value="GTPase activation domain, GAP"/>
    <property type="match status" value="1"/>
</dbReference>
<feature type="domain" description="BAR" evidence="6">
    <location>
        <begin position="25"/>
        <end position="261"/>
    </location>
</feature>
<evidence type="ECO:0000256" key="1">
    <source>
        <dbReference type="ARBA" id="ARBA00022468"/>
    </source>
</evidence>
<keyword evidence="1" id="KW-0343">GTPase activation</keyword>
<evidence type="ECO:0000259" key="5">
    <source>
        <dbReference type="PROSITE" id="PS50238"/>
    </source>
</evidence>
<sequence>MERYFLDTTCSSVDASRSQNDEFKENANLAEKSEVLSEDQQGNERRVEIVRQVSHNLIKKVNALLEAPPGTDVEKRLKKLPETGLSHTLIESAGLLGPETLLGAMCQMCGECQSSLAREELQCELDIEKEVLIPLQNIAEVDIPSIMKYRKQLNKLTLDMDSAKTRFNSAVRQSHVPGANMASAAAKADAVREEYEEAANKVESIKDILSIELCNFIAKESEHSSRLVALLEAQSSYHKKALSVIEEMIPKIKSFMESSPTKPIFGMALEQHLQLMGRDISLVLEACILTLLDTGLEEEGLFRIAGAASKLKKLKAYFDANIVDMEEFSTDPHTVAGVLKQYLRELPEPLLTFDLYPDFMAATQLPMEQRMQALNSTLKRLPACNYNNLRYLIKFLAILAEKSSVNKMTPSNIAIVMGPNLLWSSGETTSNMLTTGAVSSIIETFIIHADRFFPGEFGFHLTGRGRAPPSPSISPPPSTEMSLVSMMDESHQPQWAENQQELTALPAPSLPTSSTARPLDVGSMLPGANIALSRKSDPLAQGTGEEVTIVVEETADSDSYNQPSSNSKQHYGQGDRHLMAPCGDGLMRVMHPTNFSLSANSAHQSPMSPGLPPSQTSTHVQDMQSCSRDSSLFPSLTGTSKSVHSDMYTTMFALHSLREGDNAVWSDYRTRVRALWDEQFRSSLKTSKGKPPVPAERQSTLYCSFPRVQTAQAKEQTVRRQASLNGSAGAPGQGINSSIIDSKDIDFALTYPPSSPGQERAEVFQTPAPNPVNTHPQIPNSTTSVVSTSQTSSGGESQEGPQTSPKVQRKPAKKPAPPPPPDRPYNVAVTASVTKTGAGNGSPVIQTWPHSAPLASPESPSEVGEGDRPRHSPPERRISHGADRPHCPPPERPHAPPPERPKPHSIPQQPAGQPLPTPPPTSGHQRSASTGAMFISMSSPAQTSTLPGSASSHESLQLGVGSSLTVVSQSQAISGTNTLGRYSGIRPARPSPPPPPPPINQENEETHL</sequence>
<keyword evidence="8" id="KW-1185">Reference proteome</keyword>
<dbReference type="STRING" id="400727.A0A2T7PWX3"/>
<reference evidence="7 8" key="1">
    <citation type="submission" date="2018-04" db="EMBL/GenBank/DDBJ databases">
        <title>The genome of golden apple snail Pomacea canaliculata provides insight into stress tolerance and invasive adaptation.</title>
        <authorList>
            <person name="Liu C."/>
            <person name="Liu B."/>
            <person name="Ren Y."/>
            <person name="Zhang Y."/>
            <person name="Wang H."/>
            <person name="Li S."/>
            <person name="Jiang F."/>
            <person name="Yin L."/>
            <person name="Zhang G."/>
            <person name="Qian W."/>
            <person name="Fan W."/>
        </authorList>
    </citation>
    <scope>NUCLEOTIDE SEQUENCE [LARGE SCALE GENOMIC DNA]</scope>
    <source>
        <strain evidence="7">SZHN2017</strain>
        <tissue evidence="7">Muscle</tissue>
    </source>
</reference>
<gene>
    <name evidence="7" type="ORF">C0Q70_00527</name>
</gene>
<feature type="compositionally biased region" description="Polar residues" evidence="4">
    <location>
        <begin position="922"/>
        <end position="957"/>
    </location>
</feature>
<keyword evidence="3" id="KW-0175">Coiled coil</keyword>
<name>A0A2T7PWX3_POMCA</name>
<feature type="compositionally biased region" description="Polar residues" evidence="4">
    <location>
        <begin position="771"/>
        <end position="780"/>
    </location>
</feature>
<dbReference type="InterPro" id="IPR000198">
    <property type="entry name" value="RhoGAP_dom"/>
</dbReference>
<feature type="compositionally biased region" description="Polar residues" evidence="4">
    <location>
        <begin position="971"/>
        <end position="980"/>
    </location>
</feature>
<dbReference type="Proteomes" id="UP000245119">
    <property type="component" value="Linkage Group LG1"/>
</dbReference>
<evidence type="ECO:0008006" key="9">
    <source>
        <dbReference type="Google" id="ProtNLM"/>
    </source>
</evidence>
<evidence type="ECO:0000256" key="4">
    <source>
        <dbReference type="SAM" id="MobiDB-lite"/>
    </source>
</evidence>
<feature type="compositionally biased region" description="Polar residues" evidence="4">
    <location>
        <begin position="557"/>
        <end position="570"/>
    </location>
</feature>
<dbReference type="EMBL" id="PZQS01000001">
    <property type="protein sequence ID" value="PVD37925.1"/>
    <property type="molecule type" value="Genomic_DNA"/>
</dbReference>
<dbReference type="SMART" id="SM00324">
    <property type="entry name" value="RhoGAP"/>
    <property type="match status" value="1"/>
</dbReference>
<feature type="region of interest" description="Disordered" evidence="4">
    <location>
        <begin position="971"/>
        <end position="1008"/>
    </location>
</feature>
<dbReference type="Pfam" id="PF03114">
    <property type="entry name" value="BAR"/>
    <property type="match status" value="1"/>
</dbReference>
<dbReference type="OrthoDB" id="19923at2759"/>
<feature type="compositionally biased region" description="Low complexity" evidence="4">
    <location>
        <begin position="849"/>
        <end position="862"/>
    </location>
</feature>
<dbReference type="PANTHER" id="PTHR14130:SF14">
    <property type="entry name" value="RHO GTPASE-ACTIVATING PROTEIN 92B"/>
    <property type="match status" value="1"/>
</dbReference>
<feature type="compositionally biased region" description="Basic and acidic residues" evidence="4">
    <location>
        <begin position="865"/>
        <end position="902"/>
    </location>
</feature>
<proteinExistence type="predicted"/>
<organism evidence="7 8">
    <name type="scientific">Pomacea canaliculata</name>
    <name type="common">Golden apple snail</name>
    <dbReference type="NCBI Taxonomy" id="400727"/>
    <lineage>
        <taxon>Eukaryota</taxon>
        <taxon>Metazoa</taxon>
        <taxon>Spiralia</taxon>
        <taxon>Lophotrochozoa</taxon>
        <taxon>Mollusca</taxon>
        <taxon>Gastropoda</taxon>
        <taxon>Caenogastropoda</taxon>
        <taxon>Architaenioglossa</taxon>
        <taxon>Ampullarioidea</taxon>
        <taxon>Ampullariidae</taxon>
        <taxon>Pomacea</taxon>
    </lineage>
</organism>
<dbReference type="GO" id="GO:0005096">
    <property type="term" value="F:GTPase activator activity"/>
    <property type="evidence" value="ECO:0007669"/>
    <property type="project" value="UniProtKB-KW"/>
</dbReference>
<dbReference type="GO" id="GO:0032956">
    <property type="term" value="P:regulation of actin cytoskeleton organization"/>
    <property type="evidence" value="ECO:0007669"/>
    <property type="project" value="TreeGrafter"/>
</dbReference>
<evidence type="ECO:0000256" key="3">
    <source>
        <dbReference type="SAM" id="Coils"/>
    </source>
</evidence>
<feature type="domain" description="Rho-GAP" evidence="5">
    <location>
        <begin position="267"/>
        <end position="453"/>
    </location>
</feature>
<dbReference type="FunFam" id="1.10.555.10:FF:000001">
    <property type="entry name" value="Rho GTPase activating protein 44"/>
    <property type="match status" value="1"/>
</dbReference>
<dbReference type="GO" id="GO:0007165">
    <property type="term" value="P:signal transduction"/>
    <property type="evidence" value="ECO:0007669"/>
    <property type="project" value="InterPro"/>
</dbReference>
<dbReference type="PROSITE" id="PS51021">
    <property type="entry name" value="BAR"/>
    <property type="match status" value="1"/>
</dbReference>
<dbReference type="PROSITE" id="PS50238">
    <property type="entry name" value="RHOGAP"/>
    <property type="match status" value="1"/>
</dbReference>
<dbReference type="SMART" id="SM00721">
    <property type="entry name" value="BAR"/>
    <property type="match status" value="1"/>
</dbReference>
<dbReference type="CDD" id="cd07595">
    <property type="entry name" value="BAR_RhoGAP_Rich-like"/>
    <property type="match status" value="1"/>
</dbReference>
<dbReference type="InterPro" id="IPR047165">
    <property type="entry name" value="RHG17/44/SH3BP1-like"/>
</dbReference>